<dbReference type="EMBL" id="CP041165">
    <property type="protein sequence ID" value="QOP40606.1"/>
    <property type="molecule type" value="Genomic_DNA"/>
</dbReference>
<keyword evidence="1" id="KW-0472">Membrane</keyword>
<dbReference type="Pfam" id="PF04028">
    <property type="entry name" value="DUF374"/>
    <property type="match status" value="1"/>
</dbReference>
<protein>
    <submittedName>
        <fullName evidence="3">DUF374 domain-containing protein</fullName>
    </submittedName>
</protein>
<accession>A0A7M1AT73</accession>
<organism evidence="3 4">
    <name type="scientific">Sulfurimonas marina</name>
    <dbReference type="NCBI Taxonomy" id="2590551"/>
    <lineage>
        <taxon>Bacteria</taxon>
        <taxon>Pseudomonadati</taxon>
        <taxon>Campylobacterota</taxon>
        <taxon>Epsilonproteobacteria</taxon>
        <taxon>Campylobacterales</taxon>
        <taxon>Sulfurimonadaceae</taxon>
        <taxon>Sulfurimonas</taxon>
    </lineage>
</organism>
<dbReference type="InterPro" id="IPR007172">
    <property type="entry name" value="DUF374"/>
</dbReference>
<dbReference type="KEGG" id="smax:FJR03_02150"/>
<feature type="transmembrane region" description="Helical" evidence="1">
    <location>
        <begin position="6"/>
        <end position="26"/>
    </location>
</feature>
<proteinExistence type="predicted"/>
<dbReference type="Proteomes" id="UP000593910">
    <property type="component" value="Chromosome"/>
</dbReference>
<evidence type="ECO:0000313" key="3">
    <source>
        <dbReference type="EMBL" id="QOP40606.1"/>
    </source>
</evidence>
<gene>
    <name evidence="3" type="ORF">FJR03_02150</name>
</gene>
<dbReference type="AlphaFoldDB" id="A0A7M1AT73"/>
<keyword evidence="1" id="KW-1133">Transmembrane helix</keyword>
<feature type="domain" description="DUF374" evidence="2">
    <location>
        <begin position="63"/>
        <end position="130"/>
    </location>
</feature>
<keyword evidence="1" id="KW-0812">Transmembrane</keyword>
<evidence type="ECO:0000259" key="2">
    <source>
        <dbReference type="Pfam" id="PF04028"/>
    </source>
</evidence>
<evidence type="ECO:0000313" key="4">
    <source>
        <dbReference type="Proteomes" id="UP000593910"/>
    </source>
</evidence>
<reference evidence="3 4" key="1">
    <citation type="submission" date="2019-06" db="EMBL/GenBank/DDBJ databases">
        <title>Sulfurimonas gotlandica sp. nov., a chemoautotrophic and psychrotolerant epsilonproteobacterium isolated from a pelagic redoxcline, and an emended description of the genus Sulfurimonas.</title>
        <authorList>
            <person name="Wang S."/>
            <person name="Jiang L."/>
            <person name="Shao Z."/>
        </authorList>
    </citation>
    <scope>NUCLEOTIDE SEQUENCE [LARGE SCALE GENOMIC DNA]</scope>
    <source>
        <strain evidence="3 4">B2</strain>
    </source>
</reference>
<evidence type="ECO:0000256" key="1">
    <source>
        <dbReference type="SAM" id="Phobius"/>
    </source>
</evidence>
<keyword evidence="4" id="KW-1185">Reference proteome</keyword>
<name>A0A7M1AT73_9BACT</name>
<sequence>MSKKLSRFLALVFIPLLGSLLIRFLYRTNKKIYHSPESISGDPIIFACWHGELLMLPYLYSHYRKKPHAKVLISPHFDGKLISKTISYFGLGTLAGSSDKSPAKVLIQAIKTLKEGYDIGITPDGPKGPRHEVADGIIVMAQKAKAKIVLVEIKPTKYWQFNSWDRFTVPKPFGTIHYYSTQEIDISGMELEAARALIKEGLLKHEH</sequence>
<dbReference type="RefSeq" id="WP_193114026.1">
    <property type="nucleotide sequence ID" value="NZ_CP041165.1"/>
</dbReference>
<dbReference type="CDD" id="cd07983">
    <property type="entry name" value="LPLAT_DUF374-like"/>
    <property type="match status" value="1"/>
</dbReference>